<dbReference type="AlphaFoldDB" id="A0AAN8PXW4"/>
<dbReference type="Proteomes" id="UP001347796">
    <property type="component" value="Unassembled WGS sequence"/>
</dbReference>
<dbReference type="InterPro" id="IPR006015">
    <property type="entry name" value="Universal_stress_UspA"/>
</dbReference>
<gene>
    <name evidence="2" type="ORF">SNE40_005852</name>
</gene>
<comment type="caution">
    <text evidence="2">The sequence shown here is derived from an EMBL/GenBank/DDBJ whole genome shotgun (WGS) entry which is preliminary data.</text>
</comment>
<dbReference type="SUPFAM" id="SSF52402">
    <property type="entry name" value="Adenine nucleotide alpha hydrolases-like"/>
    <property type="match status" value="1"/>
</dbReference>
<accession>A0AAN8PXW4</accession>
<dbReference type="EMBL" id="JAZGQO010000004">
    <property type="protein sequence ID" value="KAK6187933.1"/>
    <property type="molecule type" value="Genomic_DNA"/>
</dbReference>
<organism evidence="2 3">
    <name type="scientific">Patella caerulea</name>
    <name type="common">Rayed Mediterranean limpet</name>
    <dbReference type="NCBI Taxonomy" id="87958"/>
    <lineage>
        <taxon>Eukaryota</taxon>
        <taxon>Metazoa</taxon>
        <taxon>Spiralia</taxon>
        <taxon>Lophotrochozoa</taxon>
        <taxon>Mollusca</taxon>
        <taxon>Gastropoda</taxon>
        <taxon>Patellogastropoda</taxon>
        <taxon>Patelloidea</taxon>
        <taxon>Patellidae</taxon>
        <taxon>Patella</taxon>
    </lineage>
</organism>
<sequence length="150" mass="17184">MAHPSTVLIAVDPSENSDYCVHWYLERIHREGNKVIFIHVPEYWGDMARMMSPTRLEELWKESQYKAQQLKETYTKLATDAGLSSVEFIIEEGQEPWSIIVKASKDKKVDMIVMGSRGMGTIRRTLLGSVSDSVLHHSHIPVMVVHKPKH</sequence>
<proteinExistence type="predicted"/>
<dbReference type="PANTHER" id="PTHR46989">
    <property type="entry name" value="USP DOMAIN-CONTAINING PROTEIN"/>
    <property type="match status" value="1"/>
</dbReference>
<name>A0AAN8PXW4_PATCE</name>
<dbReference type="InterPro" id="IPR014729">
    <property type="entry name" value="Rossmann-like_a/b/a_fold"/>
</dbReference>
<dbReference type="Pfam" id="PF00582">
    <property type="entry name" value="Usp"/>
    <property type="match status" value="1"/>
</dbReference>
<keyword evidence="3" id="KW-1185">Reference proteome</keyword>
<evidence type="ECO:0000259" key="1">
    <source>
        <dbReference type="Pfam" id="PF00582"/>
    </source>
</evidence>
<dbReference type="InterPro" id="IPR006016">
    <property type="entry name" value="UspA"/>
</dbReference>
<dbReference type="PRINTS" id="PR01438">
    <property type="entry name" value="UNVRSLSTRESS"/>
</dbReference>
<evidence type="ECO:0000313" key="3">
    <source>
        <dbReference type="Proteomes" id="UP001347796"/>
    </source>
</evidence>
<protein>
    <recommendedName>
        <fullName evidence="1">UspA domain-containing protein</fullName>
    </recommendedName>
</protein>
<feature type="domain" description="UspA" evidence="1">
    <location>
        <begin position="6"/>
        <end position="146"/>
    </location>
</feature>
<dbReference type="PANTHER" id="PTHR46989:SF3">
    <property type="entry name" value="USPA DOMAIN-CONTAINING PROTEIN"/>
    <property type="match status" value="1"/>
</dbReference>
<dbReference type="Gene3D" id="3.40.50.620">
    <property type="entry name" value="HUPs"/>
    <property type="match status" value="1"/>
</dbReference>
<reference evidence="2 3" key="1">
    <citation type="submission" date="2024-01" db="EMBL/GenBank/DDBJ databases">
        <title>The genome of the rayed Mediterranean limpet Patella caerulea (Linnaeus, 1758).</title>
        <authorList>
            <person name="Anh-Thu Weber A."/>
            <person name="Halstead-Nussloch G."/>
        </authorList>
    </citation>
    <scope>NUCLEOTIDE SEQUENCE [LARGE SCALE GENOMIC DNA]</scope>
    <source>
        <strain evidence="2">AATW-2023a</strain>
        <tissue evidence="2">Whole specimen</tissue>
    </source>
</reference>
<evidence type="ECO:0000313" key="2">
    <source>
        <dbReference type="EMBL" id="KAK6187933.1"/>
    </source>
</evidence>
<dbReference type="CDD" id="cd23659">
    <property type="entry name" value="USP_At3g01520-like"/>
    <property type="match status" value="1"/>
</dbReference>